<organism evidence="2 3">
    <name type="scientific">Altererythrobacter xiamenensis</name>
    <dbReference type="NCBI Taxonomy" id="1316679"/>
    <lineage>
        <taxon>Bacteria</taxon>
        <taxon>Pseudomonadati</taxon>
        <taxon>Pseudomonadota</taxon>
        <taxon>Alphaproteobacteria</taxon>
        <taxon>Sphingomonadales</taxon>
        <taxon>Erythrobacteraceae</taxon>
        <taxon>Altererythrobacter</taxon>
    </lineage>
</organism>
<reference evidence="3" key="1">
    <citation type="submission" date="2017-04" db="EMBL/GenBank/DDBJ databases">
        <authorList>
            <person name="Varghese N."/>
            <person name="Submissions S."/>
        </authorList>
    </citation>
    <scope>NUCLEOTIDE SEQUENCE [LARGE SCALE GENOMIC DNA]</scope>
</reference>
<keyword evidence="1" id="KW-0812">Transmembrane</keyword>
<evidence type="ECO:0000256" key="1">
    <source>
        <dbReference type="SAM" id="Phobius"/>
    </source>
</evidence>
<keyword evidence="1" id="KW-0472">Membrane</keyword>
<dbReference type="Proteomes" id="UP000194420">
    <property type="component" value="Unassembled WGS sequence"/>
</dbReference>
<keyword evidence="1" id="KW-1133">Transmembrane helix</keyword>
<evidence type="ECO:0000313" key="2">
    <source>
        <dbReference type="EMBL" id="SMQ69352.1"/>
    </source>
</evidence>
<evidence type="ECO:0000313" key="3">
    <source>
        <dbReference type="Proteomes" id="UP000194420"/>
    </source>
</evidence>
<name>A0A1Y6F9D5_9SPHN</name>
<dbReference type="OrthoDB" id="7426493at2"/>
<proteinExistence type="predicted"/>
<feature type="transmembrane region" description="Helical" evidence="1">
    <location>
        <begin position="61"/>
        <end position="80"/>
    </location>
</feature>
<dbReference type="EMBL" id="FXWG01000002">
    <property type="protein sequence ID" value="SMQ69352.1"/>
    <property type="molecule type" value="Genomic_DNA"/>
</dbReference>
<feature type="transmembrane region" description="Helical" evidence="1">
    <location>
        <begin position="209"/>
        <end position="228"/>
    </location>
</feature>
<protein>
    <submittedName>
        <fullName evidence="2">Uncharacterized protein</fullName>
    </submittedName>
</protein>
<gene>
    <name evidence="2" type="ORF">SAMN06297468_1551</name>
</gene>
<feature type="transmembrane region" description="Helical" evidence="1">
    <location>
        <begin position="101"/>
        <end position="121"/>
    </location>
</feature>
<dbReference type="AlphaFoldDB" id="A0A1Y6F9D5"/>
<sequence>MTFWQSFKFAYRESLAFLIACPLLALIPALAEFAQHVGEMHIGMYDSVEAAQAAENHPLRMGLGVLKTLALQVSIFWMIRFYHGGRDAGAASRFPARPMKLFAVVLGLQMLLAILGLFVFVPDNPVGVGFMVFGFLIGPLLARFTAGAPLGIWISPLKSIRQLLPHFFFAVGFSIIAMLPLMVVHYALGFGAMFVEPDSVKWVMHVADSLVVAWLAAVLTAIMYVIALRPGPLEDAARA</sequence>
<feature type="transmembrane region" description="Helical" evidence="1">
    <location>
        <begin position="127"/>
        <end position="146"/>
    </location>
</feature>
<accession>A0A1Y6F9D5</accession>
<keyword evidence="3" id="KW-1185">Reference proteome</keyword>
<dbReference type="RefSeq" id="WP_086437450.1">
    <property type="nucleotide sequence ID" value="NZ_FXWG01000002.1"/>
</dbReference>
<feature type="transmembrane region" description="Helical" evidence="1">
    <location>
        <begin position="167"/>
        <end position="189"/>
    </location>
</feature>